<proteinExistence type="predicted"/>
<name>E1YAK2_9BACT</name>
<accession>E1YAK2</accession>
<gene>
    <name evidence="2" type="ORF">N47_H24180</name>
</gene>
<evidence type="ECO:0000313" key="2">
    <source>
        <dbReference type="EMBL" id="CBX27596.1"/>
    </source>
</evidence>
<keyword evidence="1" id="KW-0732">Signal</keyword>
<protein>
    <submittedName>
        <fullName evidence="2">Uncharacterized protein</fullName>
    </submittedName>
</protein>
<reference evidence="2" key="1">
    <citation type="journal article" date="2011" name="Environ. Microbiol.">
        <title>Genomic insights into the metabolic potential of the polycyclic aromatic hydrocarbon degrading sulfate-reducing Deltaproteobacterium N47.</title>
        <authorList>
            <person name="Bergmann F."/>
            <person name="Selesi D."/>
            <person name="Weinmaier T."/>
            <person name="Tischler P."/>
            <person name="Rattei T."/>
            <person name="Meckenstock R.U."/>
        </authorList>
    </citation>
    <scope>NUCLEOTIDE SEQUENCE</scope>
</reference>
<feature type="signal peptide" evidence="1">
    <location>
        <begin position="1"/>
        <end position="25"/>
    </location>
</feature>
<sequence>MKQLSAIKCLTVFMLIFLMGNFAYGDTASSPDPLKLIAESKYYGKMTKDQAAEIIKTCTSNTYKTRSIVDKDNFLMDVPKETLAHPLVTRTKQIFKWTEVKHIQLLKKSIKLTYVTTFLGINSHGTLELDPQGYNLSDLALAGHDTFRTSFKSGKGCSGRLCWNNNENRS</sequence>
<evidence type="ECO:0000256" key="1">
    <source>
        <dbReference type="SAM" id="SignalP"/>
    </source>
</evidence>
<organism evidence="2">
    <name type="scientific">uncultured Desulfobacterium sp</name>
    <dbReference type="NCBI Taxonomy" id="201089"/>
    <lineage>
        <taxon>Bacteria</taxon>
        <taxon>Pseudomonadati</taxon>
        <taxon>Thermodesulfobacteriota</taxon>
        <taxon>Desulfobacteria</taxon>
        <taxon>Desulfobacterales</taxon>
        <taxon>Desulfobacteriaceae</taxon>
        <taxon>Desulfobacterium</taxon>
        <taxon>environmental samples</taxon>
    </lineage>
</organism>
<feature type="chain" id="PRO_5003155148" evidence="1">
    <location>
        <begin position="26"/>
        <end position="170"/>
    </location>
</feature>
<dbReference type="AlphaFoldDB" id="E1YAK2"/>
<dbReference type="EMBL" id="FR695866">
    <property type="protein sequence ID" value="CBX27596.1"/>
    <property type="molecule type" value="Genomic_DNA"/>
</dbReference>